<evidence type="ECO:0000313" key="4">
    <source>
        <dbReference type="Proteomes" id="UP000608154"/>
    </source>
</evidence>
<name>A0A916TTK9_9SPHN</name>
<protein>
    <submittedName>
        <fullName evidence="3">AMP-dependent synthetase</fullName>
    </submittedName>
</protein>
<keyword evidence="4" id="KW-1185">Reference proteome</keyword>
<dbReference type="GO" id="GO:0016878">
    <property type="term" value="F:acid-thiol ligase activity"/>
    <property type="evidence" value="ECO:0007669"/>
    <property type="project" value="UniProtKB-ARBA"/>
</dbReference>
<reference evidence="3" key="2">
    <citation type="submission" date="2020-09" db="EMBL/GenBank/DDBJ databases">
        <authorList>
            <person name="Sun Q."/>
            <person name="Zhou Y."/>
        </authorList>
    </citation>
    <scope>NUCLEOTIDE SEQUENCE</scope>
    <source>
        <strain evidence="3">CGMCC 1.15095</strain>
    </source>
</reference>
<dbReference type="InterPro" id="IPR025110">
    <property type="entry name" value="AMP-bd_C"/>
</dbReference>
<organism evidence="3 4">
    <name type="scientific">Novosphingobium endophyticum</name>
    <dbReference type="NCBI Taxonomy" id="1955250"/>
    <lineage>
        <taxon>Bacteria</taxon>
        <taxon>Pseudomonadati</taxon>
        <taxon>Pseudomonadota</taxon>
        <taxon>Alphaproteobacteria</taxon>
        <taxon>Sphingomonadales</taxon>
        <taxon>Sphingomonadaceae</taxon>
        <taxon>Novosphingobium</taxon>
    </lineage>
</organism>
<dbReference type="Gene3D" id="3.40.50.12780">
    <property type="entry name" value="N-terminal domain of ligase-like"/>
    <property type="match status" value="1"/>
</dbReference>
<dbReference type="Proteomes" id="UP000608154">
    <property type="component" value="Unassembled WGS sequence"/>
</dbReference>
<dbReference type="Pfam" id="PF13193">
    <property type="entry name" value="AMP-binding_C"/>
    <property type="match status" value="1"/>
</dbReference>
<dbReference type="PROSITE" id="PS00455">
    <property type="entry name" value="AMP_BINDING"/>
    <property type="match status" value="1"/>
</dbReference>
<dbReference type="PANTHER" id="PTHR43767">
    <property type="entry name" value="LONG-CHAIN-FATTY-ACID--COA LIGASE"/>
    <property type="match status" value="1"/>
</dbReference>
<dbReference type="EMBL" id="BMHK01000006">
    <property type="protein sequence ID" value="GGB95786.1"/>
    <property type="molecule type" value="Genomic_DNA"/>
</dbReference>
<feature type="domain" description="AMP-dependent synthetase/ligase" evidence="1">
    <location>
        <begin position="130"/>
        <end position="288"/>
    </location>
</feature>
<evidence type="ECO:0000313" key="3">
    <source>
        <dbReference type="EMBL" id="GGB95786.1"/>
    </source>
</evidence>
<dbReference type="InterPro" id="IPR045851">
    <property type="entry name" value="AMP-bd_C_sf"/>
</dbReference>
<dbReference type="InterPro" id="IPR042099">
    <property type="entry name" value="ANL_N_sf"/>
</dbReference>
<evidence type="ECO:0000259" key="1">
    <source>
        <dbReference type="Pfam" id="PF00501"/>
    </source>
</evidence>
<dbReference type="InterPro" id="IPR000873">
    <property type="entry name" value="AMP-dep_synth/lig_dom"/>
</dbReference>
<dbReference type="RefSeq" id="WP_188769636.1">
    <property type="nucleotide sequence ID" value="NZ_BMHK01000006.1"/>
</dbReference>
<proteinExistence type="predicted"/>
<dbReference type="CDD" id="cd04433">
    <property type="entry name" value="AFD_class_I"/>
    <property type="match status" value="1"/>
</dbReference>
<dbReference type="PANTHER" id="PTHR43767:SF1">
    <property type="entry name" value="NONRIBOSOMAL PEPTIDE SYNTHASE PES1 (EUROFUNG)-RELATED"/>
    <property type="match status" value="1"/>
</dbReference>
<dbReference type="AlphaFoldDB" id="A0A916TTK9"/>
<comment type="caution">
    <text evidence="3">The sequence shown here is derived from an EMBL/GenBank/DDBJ whole genome shotgun (WGS) entry which is preliminary data.</text>
</comment>
<reference evidence="3" key="1">
    <citation type="journal article" date="2014" name="Int. J. Syst. Evol. Microbiol.">
        <title>Complete genome sequence of Corynebacterium casei LMG S-19264T (=DSM 44701T), isolated from a smear-ripened cheese.</title>
        <authorList>
            <consortium name="US DOE Joint Genome Institute (JGI-PGF)"/>
            <person name="Walter F."/>
            <person name="Albersmeier A."/>
            <person name="Kalinowski J."/>
            <person name="Ruckert C."/>
        </authorList>
    </citation>
    <scope>NUCLEOTIDE SEQUENCE</scope>
    <source>
        <strain evidence="3">CGMCC 1.15095</strain>
    </source>
</reference>
<dbReference type="InterPro" id="IPR050237">
    <property type="entry name" value="ATP-dep_AMP-bd_enzyme"/>
</dbReference>
<evidence type="ECO:0000259" key="2">
    <source>
        <dbReference type="Pfam" id="PF13193"/>
    </source>
</evidence>
<accession>A0A916TTK9</accession>
<dbReference type="SUPFAM" id="SSF56801">
    <property type="entry name" value="Acetyl-CoA synthetase-like"/>
    <property type="match status" value="1"/>
</dbReference>
<sequence>MPSAPRVDRLFRAMAANGGQPAIAEGDISHSYHDLLHQIDAWSARLDHHGIAGGEVIGLQSDFAFTSITLALALFRRGCIVAFLSPSAASEDALAGCCAAGLFTFGRTGEEAFQRRSCEGSHPLLDGLRDERKPGFVIFSSGSSGRPKAILHDLDGFFAAYDRPTKPMTTLAFLLFDHIAGLDTLFYTLHAGGSLVLVADRSPRSVCDAVARWSVEVLPVSPSFLKLLCLGEAAATANLGSLRIVTFGSEPMDRATLDRVAERIPHARLRQKYGASEFGAPSARTREEDGLWIRFNGDDTVRVKDGVLWMRLPTTMLGYLNADQPRTADGWLCTGDRVEVDGEWLRILGRESDLINVGGEKVFPSEVEAVISELDAVAEVVVSGASHPLIGQIVSATIRPRETAADCAALRSLVRRHCMSRLARHKVPVKISFTQAALFNERQKLLRTPPPPPEA</sequence>
<dbReference type="Gene3D" id="3.30.300.30">
    <property type="match status" value="1"/>
</dbReference>
<gene>
    <name evidence="3" type="ORF">GCM10011494_12830</name>
</gene>
<feature type="domain" description="AMP-binding enzyme C-terminal" evidence="2">
    <location>
        <begin position="366"/>
        <end position="435"/>
    </location>
</feature>
<dbReference type="InterPro" id="IPR020845">
    <property type="entry name" value="AMP-binding_CS"/>
</dbReference>
<dbReference type="Pfam" id="PF00501">
    <property type="entry name" value="AMP-binding"/>
    <property type="match status" value="1"/>
</dbReference>